<sequence>MFPIQGKLPWCLVPSLKVVYLNKVLMDGDNSLNLNLL</sequence>
<protein>
    <submittedName>
        <fullName evidence="1">Uncharacterized protein</fullName>
    </submittedName>
</protein>
<dbReference type="EnsemblPlants" id="AET6Gv20543700.1">
    <property type="protein sequence ID" value="AET6Gv20543700.1"/>
    <property type="gene ID" value="AET6Gv20543700"/>
</dbReference>
<reference evidence="2" key="2">
    <citation type="journal article" date="2017" name="Nat. Plants">
        <title>The Aegilops tauschii genome reveals multiple impacts of transposons.</title>
        <authorList>
            <person name="Zhao G."/>
            <person name="Zou C."/>
            <person name="Li K."/>
            <person name="Wang K."/>
            <person name="Li T."/>
            <person name="Gao L."/>
            <person name="Zhang X."/>
            <person name="Wang H."/>
            <person name="Yang Z."/>
            <person name="Liu X."/>
            <person name="Jiang W."/>
            <person name="Mao L."/>
            <person name="Kong X."/>
            <person name="Jiao Y."/>
            <person name="Jia J."/>
        </authorList>
    </citation>
    <scope>NUCLEOTIDE SEQUENCE [LARGE SCALE GENOMIC DNA]</scope>
    <source>
        <strain evidence="2">cv. AL8/78</strain>
    </source>
</reference>
<accession>A0A453NXX1</accession>
<reference evidence="2" key="1">
    <citation type="journal article" date="2014" name="Science">
        <title>Ancient hybridizations among the ancestral genomes of bread wheat.</title>
        <authorList>
            <consortium name="International Wheat Genome Sequencing Consortium,"/>
            <person name="Marcussen T."/>
            <person name="Sandve S.R."/>
            <person name="Heier L."/>
            <person name="Spannagl M."/>
            <person name="Pfeifer M."/>
            <person name="Jakobsen K.S."/>
            <person name="Wulff B.B."/>
            <person name="Steuernagel B."/>
            <person name="Mayer K.F."/>
            <person name="Olsen O.A."/>
        </authorList>
    </citation>
    <scope>NUCLEOTIDE SEQUENCE [LARGE SCALE GENOMIC DNA]</scope>
    <source>
        <strain evidence="2">cv. AL8/78</strain>
    </source>
</reference>
<name>A0A453NXX1_AEGTS</name>
<dbReference type="Proteomes" id="UP000015105">
    <property type="component" value="Chromosome 6D"/>
</dbReference>
<keyword evidence="2" id="KW-1185">Reference proteome</keyword>
<evidence type="ECO:0000313" key="1">
    <source>
        <dbReference type="EnsemblPlants" id="AET6Gv20543700.1"/>
    </source>
</evidence>
<organism evidence="1 2">
    <name type="scientific">Aegilops tauschii subsp. strangulata</name>
    <name type="common">Goatgrass</name>
    <dbReference type="NCBI Taxonomy" id="200361"/>
    <lineage>
        <taxon>Eukaryota</taxon>
        <taxon>Viridiplantae</taxon>
        <taxon>Streptophyta</taxon>
        <taxon>Embryophyta</taxon>
        <taxon>Tracheophyta</taxon>
        <taxon>Spermatophyta</taxon>
        <taxon>Magnoliopsida</taxon>
        <taxon>Liliopsida</taxon>
        <taxon>Poales</taxon>
        <taxon>Poaceae</taxon>
        <taxon>BOP clade</taxon>
        <taxon>Pooideae</taxon>
        <taxon>Triticodae</taxon>
        <taxon>Triticeae</taxon>
        <taxon>Triticinae</taxon>
        <taxon>Aegilops</taxon>
    </lineage>
</organism>
<proteinExistence type="predicted"/>
<evidence type="ECO:0000313" key="2">
    <source>
        <dbReference type="Proteomes" id="UP000015105"/>
    </source>
</evidence>
<reference evidence="1" key="3">
    <citation type="journal article" date="2017" name="Nature">
        <title>Genome sequence of the progenitor of the wheat D genome Aegilops tauschii.</title>
        <authorList>
            <person name="Luo M.C."/>
            <person name="Gu Y.Q."/>
            <person name="Puiu D."/>
            <person name="Wang H."/>
            <person name="Twardziok S.O."/>
            <person name="Deal K.R."/>
            <person name="Huo N."/>
            <person name="Zhu T."/>
            <person name="Wang L."/>
            <person name="Wang Y."/>
            <person name="McGuire P.E."/>
            <person name="Liu S."/>
            <person name="Long H."/>
            <person name="Ramasamy R.K."/>
            <person name="Rodriguez J.C."/>
            <person name="Van S.L."/>
            <person name="Yuan L."/>
            <person name="Wang Z."/>
            <person name="Xia Z."/>
            <person name="Xiao L."/>
            <person name="Anderson O.D."/>
            <person name="Ouyang S."/>
            <person name="Liang Y."/>
            <person name="Zimin A.V."/>
            <person name="Pertea G."/>
            <person name="Qi P."/>
            <person name="Bennetzen J.L."/>
            <person name="Dai X."/>
            <person name="Dawson M.W."/>
            <person name="Muller H.G."/>
            <person name="Kugler K."/>
            <person name="Rivarola-Duarte L."/>
            <person name="Spannagl M."/>
            <person name="Mayer K.F.X."/>
            <person name="Lu F.H."/>
            <person name="Bevan M.W."/>
            <person name="Leroy P."/>
            <person name="Li P."/>
            <person name="You F.M."/>
            <person name="Sun Q."/>
            <person name="Liu Z."/>
            <person name="Lyons E."/>
            <person name="Wicker T."/>
            <person name="Salzberg S.L."/>
            <person name="Devos K.M."/>
            <person name="Dvorak J."/>
        </authorList>
    </citation>
    <scope>NUCLEOTIDE SEQUENCE [LARGE SCALE GENOMIC DNA]</scope>
    <source>
        <strain evidence="1">cv. AL8/78</strain>
    </source>
</reference>
<dbReference type="AlphaFoldDB" id="A0A453NXX1"/>
<dbReference type="Gramene" id="AET6Gv20543700.1">
    <property type="protein sequence ID" value="AET6Gv20543700.1"/>
    <property type="gene ID" value="AET6Gv20543700"/>
</dbReference>
<reference evidence="1" key="4">
    <citation type="submission" date="2019-03" db="UniProtKB">
        <authorList>
            <consortium name="EnsemblPlants"/>
        </authorList>
    </citation>
    <scope>IDENTIFICATION</scope>
</reference>
<reference evidence="1" key="5">
    <citation type="journal article" date="2021" name="G3 (Bethesda)">
        <title>Aegilops tauschii genome assembly Aet v5.0 features greater sequence contiguity and improved annotation.</title>
        <authorList>
            <person name="Wang L."/>
            <person name="Zhu T."/>
            <person name="Rodriguez J.C."/>
            <person name="Deal K.R."/>
            <person name="Dubcovsky J."/>
            <person name="McGuire P.E."/>
            <person name="Lux T."/>
            <person name="Spannagl M."/>
            <person name="Mayer K.F.X."/>
            <person name="Baldrich P."/>
            <person name="Meyers B.C."/>
            <person name="Huo N."/>
            <person name="Gu Y.Q."/>
            <person name="Zhou H."/>
            <person name="Devos K.M."/>
            <person name="Bennetzen J.L."/>
            <person name="Unver T."/>
            <person name="Budak H."/>
            <person name="Gulick P.J."/>
            <person name="Galiba G."/>
            <person name="Kalapos B."/>
            <person name="Nelson D.R."/>
            <person name="Li P."/>
            <person name="You F.M."/>
            <person name="Luo M.C."/>
            <person name="Dvorak J."/>
        </authorList>
    </citation>
    <scope>NUCLEOTIDE SEQUENCE [LARGE SCALE GENOMIC DNA]</scope>
    <source>
        <strain evidence="1">cv. AL8/78</strain>
    </source>
</reference>